<evidence type="ECO:0000259" key="2">
    <source>
        <dbReference type="Pfam" id="PF12816"/>
    </source>
</evidence>
<protein>
    <recommendedName>
        <fullName evidence="2">Vacuolar protein sorting-associated protein 8 central domain-containing protein</fullName>
    </recommendedName>
</protein>
<sequence>MADPIELLHKAKLEKFNKKVELKNTSPLSSEELAKALPFLEHRFINIDTSALTSLCASGERIIYGTTDGTLHSFTYEDNQTHSYKPVKKNTSPVISLDIYTNRSLISNINNQEPSHLIVGHASGYISFYEIKTSKLLHTITSYKSPILCIKFCKSVEQIAVLSDKLQLISLEKKLLKFSVKQLPLPDLDENIVTFDVLVDKNVGESYMTVLSFDRLVIFPIGSSRISFEISSLNPKATPYMACKPGDGKYIIAVSYGNIVVVYNVLREGFNASLCFNTPQDVCGLKWVKKNTLVTLSRYSDISVYLFDGKKKEVVQEMRINLEMMDQKYLIDTIGLPCSSFHNSVSGHENIIALGKGRVCVFSLFSWDKCLDALVSKDKFLEALNLGAIFLKEKGFAFMEVVPNKGEILNKLQQIISKYIQDQKTKWADRIAISIEYSAKYNLYDLIFETIFPQINQQKNFSELLIHFTQEISPYIQNGLIRNIPSDPLSKYLDYLISSNDYELIESIILHIEPLKLDSKLLTPICDKYDLINAFIYINTQSTLQSFVNPLKKIFKLISKSKDEGKKKYFAYNLLWYIKMCFNGLVFPKDEIPEENRKNIVVKITTWIIKRKHMEVLLDIDSIKSFEIFSMVFYNKDVFWYIKTEQALVLGIVNKLESLITGNCVYFNSAVEYLIRIYQFTGAKLKKSSVIAMVKYYNEKARNDSEEKISEVVISLLRKNRPFETSEINELFKIVRSSRHIEILSFLYRIREDYNEAVLCYLQADDENVKKMVFIVIHEILEEIDPENTEGVKETVMRNLGALAEIDTEMLGKLINYWFKGEHSVLIEKLSAAPKLQMKYLTDLMKTAHHIDEKLVLMYIKLLCEYETERLLPFLESSEDFSYDECLKIVSQYNNIEAIAYMHEKLGSFQEAISILIDQVKNLKYSIMKKHNKGEEITIDTIKMIRKYLDMARDVCERRPLLSEDDESEEVWYYLLNSVLELHIEMQHLYEIYPVLLETLDICLKNILEPIVNHVDFDTLISKICSNHGTMPFKNFREGVIIALSRFSYTEKIIQRVNSLVLRDKSELTNKLMENYMHGMCSDDFYCAKCKKDIHIHEMLHYEDRILVFECGHMFHVYCSQIKSCSECREIEVRNREFVNSLRNKKFKRTQSFKPN</sequence>
<dbReference type="Pfam" id="PF12816">
    <property type="entry name" value="TPR_Vps8"/>
    <property type="match status" value="1"/>
</dbReference>
<gene>
    <name evidence="3" type="ORF">SteCoe_8914</name>
</gene>
<feature type="domain" description="Vacuolar protein sorting-associated protein 8 central" evidence="2">
    <location>
        <begin position="468"/>
        <end position="615"/>
    </location>
</feature>
<evidence type="ECO:0000256" key="1">
    <source>
        <dbReference type="ARBA" id="ARBA00009422"/>
    </source>
</evidence>
<dbReference type="GO" id="GO:0034058">
    <property type="term" value="P:endosomal vesicle fusion"/>
    <property type="evidence" value="ECO:0007669"/>
    <property type="project" value="TreeGrafter"/>
</dbReference>
<dbReference type="GO" id="GO:0006623">
    <property type="term" value="P:protein targeting to vacuole"/>
    <property type="evidence" value="ECO:0007669"/>
    <property type="project" value="InterPro"/>
</dbReference>
<dbReference type="EMBL" id="MPUH01000136">
    <property type="protein sequence ID" value="OMJ88999.1"/>
    <property type="molecule type" value="Genomic_DNA"/>
</dbReference>
<dbReference type="GO" id="GO:0005770">
    <property type="term" value="C:late endosome"/>
    <property type="evidence" value="ECO:0007669"/>
    <property type="project" value="TreeGrafter"/>
</dbReference>
<comment type="caution">
    <text evidence="3">The sequence shown here is derived from an EMBL/GenBank/DDBJ whole genome shotgun (WGS) entry which is preliminary data.</text>
</comment>
<proteinExistence type="inferred from homology"/>
<organism evidence="3 4">
    <name type="scientific">Stentor coeruleus</name>
    <dbReference type="NCBI Taxonomy" id="5963"/>
    <lineage>
        <taxon>Eukaryota</taxon>
        <taxon>Sar</taxon>
        <taxon>Alveolata</taxon>
        <taxon>Ciliophora</taxon>
        <taxon>Postciliodesmatophora</taxon>
        <taxon>Heterotrichea</taxon>
        <taxon>Heterotrichida</taxon>
        <taxon>Stentoridae</taxon>
        <taxon>Stentor</taxon>
    </lineage>
</organism>
<name>A0A1R2CIZ6_9CILI</name>
<evidence type="ECO:0000313" key="4">
    <source>
        <dbReference type="Proteomes" id="UP000187209"/>
    </source>
</evidence>
<dbReference type="InterPro" id="IPR036322">
    <property type="entry name" value="WD40_repeat_dom_sf"/>
</dbReference>
<dbReference type="Gene3D" id="2.130.10.10">
    <property type="entry name" value="YVTN repeat-like/Quinoprotein amine dehydrogenase"/>
    <property type="match status" value="1"/>
</dbReference>
<evidence type="ECO:0000313" key="3">
    <source>
        <dbReference type="EMBL" id="OMJ88999.1"/>
    </source>
</evidence>
<dbReference type="InterPro" id="IPR045111">
    <property type="entry name" value="Vps41/Vps8"/>
</dbReference>
<accession>A0A1R2CIZ6</accession>
<dbReference type="SUPFAM" id="SSF50978">
    <property type="entry name" value="WD40 repeat-like"/>
    <property type="match status" value="1"/>
</dbReference>
<dbReference type="PANTHER" id="PTHR12616:SF8">
    <property type="entry name" value="VACUOLAR PROTEIN SORTING-ASSOCIATED PROTEIN 8 HOMOLOG"/>
    <property type="match status" value="1"/>
</dbReference>
<comment type="similarity">
    <text evidence="1">Belongs to the VPS8 family.</text>
</comment>
<keyword evidence="4" id="KW-1185">Reference proteome</keyword>
<dbReference type="Pfam" id="PF23556">
    <property type="entry name" value="TPR_Vps41"/>
    <property type="match status" value="1"/>
</dbReference>
<dbReference type="InterPro" id="IPR025941">
    <property type="entry name" value="Vps8_central_dom"/>
</dbReference>
<dbReference type="AlphaFoldDB" id="A0A1R2CIZ6"/>
<dbReference type="GO" id="GO:0030897">
    <property type="term" value="C:HOPS complex"/>
    <property type="evidence" value="ECO:0007669"/>
    <property type="project" value="TreeGrafter"/>
</dbReference>
<dbReference type="Proteomes" id="UP000187209">
    <property type="component" value="Unassembled WGS sequence"/>
</dbReference>
<reference evidence="3 4" key="1">
    <citation type="submission" date="2016-11" db="EMBL/GenBank/DDBJ databases">
        <title>The macronuclear genome of Stentor coeruleus: a giant cell with tiny introns.</title>
        <authorList>
            <person name="Slabodnick M."/>
            <person name="Ruby J.G."/>
            <person name="Reiff S.B."/>
            <person name="Swart E.C."/>
            <person name="Gosai S."/>
            <person name="Prabakaran S."/>
            <person name="Witkowska E."/>
            <person name="Larue G.E."/>
            <person name="Fisher S."/>
            <person name="Freeman R.M."/>
            <person name="Gunawardena J."/>
            <person name="Chu W."/>
            <person name="Stover N.A."/>
            <person name="Gregory B.D."/>
            <person name="Nowacki M."/>
            <person name="Derisi J."/>
            <person name="Roy S.W."/>
            <person name="Marshall W.F."/>
            <person name="Sood P."/>
        </authorList>
    </citation>
    <scope>NUCLEOTIDE SEQUENCE [LARGE SCALE GENOMIC DNA]</scope>
    <source>
        <strain evidence="3">WM001</strain>
    </source>
</reference>
<dbReference type="OrthoDB" id="289913at2759"/>
<dbReference type="PANTHER" id="PTHR12616">
    <property type="entry name" value="VACUOLAR PROTEIN SORTING VPS41"/>
    <property type="match status" value="1"/>
</dbReference>
<dbReference type="InterPro" id="IPR015943">
    <property type="entry name" value="WD40/YVTN_repeat-like_dom_sf"/>
</dbReference>